<sequence>MALKEIMREYTDAASQLARDYYHTVRQAWAEYTGQEFPGFNDGGLIDTDRILWQIQHGMANTDYPGLKYRDVKTGSNKAGLTMNDLWPDMTDIDDAQQFIGDMIRTALRSQTQQCMRRDPTQPRWARVPHGKTCAFCVMLASRGFAYLSAETGGKGGTRFHDDCDCRVIPSWGRQTLKGYDPDEYHRLYRNARDIASSTAKRTVLKALRRIDPESVTDGVFPDDNKMSKDNSLSYRKWHEHVNGVKERKRKDRTRLFQQYSVCKIPPLTPLEPPVWDDDTLIRFTAKTWNHSLFGYDAGGGHLFGYGWIYGKPEFPED</sequence>
<evidence type="ECO:0000313" key="1">
    <source>
        <dbReference type="EMBL" id="RSX47846.1"/>
    </source>
</evidence>
<dbReference type="Proteomes" id="UP000288052">
    <property type="component" value="Unassembled WGS sequence"/>
</dbReference>
<accession>A0A430F6H3</accession>
<reference evidence="1 2" key="1">
    <citation type="submission" date="2018-09" db="EMBL/GenBank/DDBJ databases">
        <title>Characterization of the phylogenetic diversity of five novel species belonging to the genus Bifidobacterium.</title>
        <authorList>
            <person name="Lugli G.A."/>
            <person name="Duranti S."/>
            <person name="Milani C."/>
        </authorList>
    </citation>
    <scope>NUCLEOTIDE SEQUENCE [LARGE SCALE GENOMIC DNA]</scope>
    <source>
        <strain evidence="1 2">2020B</strain>
    </source>
</reference>
<keyword evidence="2" id="KW-1185">Reference proteome</keyword>
<evidence type="ECO:0000313" key="2">
    <source>
        <dbReference type="Proteomes" id="UP000288052"/>
    </source>
</evidence>
<dbReference type="EMBL" id="QXGI01000004">
    <property type="protein sequence ID" value="RSX47846.1"/>
    <property type="molecule type" value="Genomic_DNA"/>
</dbReference>
<comment type="caution">
    <text evidence="1">The sequence shown here is derived from an EMBL/GenBank/DDBJ whole genome shotgun (WGS) entry which is preliminary data.</text>
</comment>
<proteinExistence type="predicted"/>
<dbReference type="Pfam" id="PF25310">
    <property type="entry name" value="VG15"/>
    <property type="match status" value="1"/>
</dbReference>
<dbReference type="AlphaFoldDB" id="A0A430F6H3"/>
<gene>
    <name evidence="1" type="ORF">D2E22_1133</name>
</gene>
<organism evidence="1 2">
    <name type="scientific">Bifidobacterium castoris</name>
    <dbReference type="NCBI Taxonomy" id="2306972"/>
    <lineage>
        <taxon>Bacteria</taxon>
        <taxon>Bacillati</taxon>
        <taxon>Actinomycetota</taxon>
        <taxon>Actinomycetes</taxon>
        <taxon>Bifidobacteriales</taxon>
        <taxon>Bifidobacteriaceae</taxon>
        <taxon>Bifidobacterium</taxon>
    </lineage>
</organism>
<protein>
    <submittedName>
        <fullName evidence="1">Uncharacterized protein</fullName>
    </submittedName>
</protein>
<name>A0A430F6H3_9BIFI</name>
<dbReference type="InterPro" id="IPR057369">
    <property type="entry name" value="VG15"/>
</dbReference>